<dbReference type="AlphaFoldDB" id="A0A6A4GIB0"/>
<proteinExistence type="predicted"/>
<accession>A0A6A4GIB0</accession>
<evidence type="ECO:0000313" key="3">
    <source>
        <dbReference type="Proteomes" id="UP000799118"/>
    </source>
</evidence>
<organism evidence="2 3">
    <name type="scientific">Gymnopus androsaceus JB14</name>
    <dbReference type="NCBI Taxonomy" id="1447944"/>
    <lineage>
        <taxon>Eukaryota</taxon>
        <taxon>Fungi</taxon>
        <taxon>Dikarya</taxon>
        <taxon>Basidiomycota</taxon>
        <taxon>Agaricomycotina</taxon>
        <taxon>Agaricomycetes</taxon>
        <taxon>Agaricomycetidae</taxon>
        <taxon>Agaricales</taxon>
        <taxon>Marasmiineae</taxon>
        <taxon>Omphalotaceae</taxon>
        <taxon>Gymnopus</taxon>
    </lineage>
</organism>
<feature type="signal peptide" evidence="1">
    <location>
        <begin position="1"/>
        <end position="23"/>
    </location>
</feature>
<evidence type="ECO:0000256" key="1">
    <source>
        <dbReference type="SAM" id="SignalP"/>
    </source>
</evidence>
<dbReference type="Proteomes" id="UP000799118">
    <property type="component" value="Unassembled WGS sequence"/>
</dbReference>
<protein>
    <recommendedName>
        <fullName evidence="4">Ricin B lectin domain-containing protein</fullName>
    </recommendedName>
</protein>
<keyword evidence="3" id="KW-1185">Reference proteome</keyword>
<evidence type="ECO:0008006" key="4">
    <source>
        <dbReference type="Google" id="ProtNLM"/>
    </source>
</evidence>
<reference evidence="2" key="1">
    <citation type="journal article" date="2019" name="Environ. Microbiol.">
        <title>Fungal ecological strategies reflected in gene transcription - a case study of two litter decomposers.</title>
        <authorList>
            <person name="Barbi F."/>
            <person name="Kohler A."/>
            <person name="Barry K."/>
            <person name="Baskaran P."/>
            <person name="Daum C."/>
            <person name="Fauchery L."/>
            <person name="Ihrmark K."/>
            <person name="Kuo A."/>
            <person name="LaButti K."/>
            <person name="Lipzen A."/>
            <person name="Morin E."/>
            <person name="Grigoriev I.V."/>
            <person name="Henrissat B."/>
            <person name="Lindahl B."/>
            <person name="Martin F."/>
        </authorList>
    </citation>
    <scope>NUCLEOTIDE SEQUENCE</scope>
    <source>
        <strain evidence="2">JB14</strain>
    </source>
</reference>
<sequence>MFKFSTSILFSTVLLATSMGAYSSLCNPNAQGEAVSIASASADGLEWGLLDADDIVIRSSGSAAPNWYLQPNGSYYYIQDITSGLVATVTGTDILLNNEQSALQSSQLFNVSCEICSTNAILGDILAEGCVIRPPALSPPALAWTQLQEIQSSLESCSPLADSNIFALIF</sequence>
<name>A0A6A4GIB0_9AGAR</name>
<keyword evidence="1" id="KW-0732">Signal</keyword>
<feature type="chain" id="PRO_5025646109" description="Ricin B lectin domain-containing protein" evidence="1">
    <location>
        <begin position="24"/>
        <end position="170"/>
    </location>
</feature>
<dbReference type="EMBL" id="ML770012">
    <property type="protein sequence ID" value="KAE9385228.1"/>
    <property type="molecule type" value="Genomic_DNA"/>
</dbReference>
<evidence type="ECO:0000313" key="2">
    <source>
        <dbReference type="EMBL" id="KAE9385228.1"/>
    </source>
</evidence>
<gene>
    <name evidence="2" type="ORF">BT96DRAFT_982104</name>
</gene>